<proteinExistence type="predicted"/>
<name>A0A3D5QDB1_FLESI</name>
<gene>
    <name evidence="1" type="primary">metX</name>
    <name evidence="1" type="ORF">DHM44_09205</name>
</gene>
<accession>A0A3D5QDB1</accession>
<protein>
    <submittedName>
        <fullName evidence="1">Homoserine O-acetyltransferase</fullName>
        <ecNumber evidence="1">2.3.1.31</ecNumber>
    </submittedName>
</protein>
<dbReference type="AlphaFoldDB" id="A0A3D5QDB1"/>
<dbReference type="EMBL" id="DPPF01000194">
    <property type="protein sequence ID" value="HCW93845.1"/>
    <property type="molecule type" value="Genomic_DNA"/>
</dbReference>
<dbReference type="PANTHER" id="PTHR32268:SF11">
    <property type="entry name" value="HOMOSERINE O-ACETYLTRANSFERASE"/>
    <property type="match status" value="1"/>
</dbReference>
<keyword evidence="1" id="KW-0012">Acyltransferase</keyword>
<dbReference type="SUPFAM" id="SSF53474">
    <property type="entry name" value="alpha/beta-Hydrolases"/>
    <property type="match status" value="1"/>
</dbReference>
<dbReference type="GO" id="GO:0009086">
    <property type="term" value="P:methionine biosynthetic process"/>
    <property type="evidence" value="ECO:0007669"/>
    <property type="project" value="TreeGrafter"/>
</dbReference>
<dbReference type="Proteomes" id="UP000262325">
    <property type="component" value="Unassembled WGS sequence"/>
</dbReference>
<dbReference type="PANTHER" id="PTHR32268">
    <property type="entry name" value="HOMOSERINE O-ACETYLTRANSFERASE"/>
    <property type="match status" value="1"/>
</dbReference>
<organism evidence="1 2">
    <name type="scientific">Flexistipes sinusarabici</name>
    <dbReference type="NCBI Taxonomy" id="2352"/>
    <lineage>
        <taxon>Bacteria</taxon>
        <taxon>Pseudomonadati</taxon>
        <taxon>Deferribacterota</taxon>
        <taxon>Deferribacteres</taxon>
        <taxon>Deferribacterales</taxon>
        <taxon>Flexistipitaceae</taxon>
        <taxon>Flexistipes</taxon>
    </lineage>
</organism>
<dbReference type="GO" id="GO:0004414">
    <property type="term" value="F:homoserine O-acetyltransferase activity"/>
    <property type="evidence" value="ECO:0007669"/>
    <property type="project" value="UniProtKB-EC"/>
</dbReference>
<dbReference type="Gene3D" id="3.40.50.1820">
    <property type="entry name" value="alpha/beta hydrolase"/>
    <property type="match status" value="1"/>
</dbReference>
<dbReference type="GO" id="GO:0009092">
    <property type="term" value="P:homoserine metabolic process"/>
    <property type="evidence" value="ECO:0007669"/>
    <property type="project" value="TreeGrafter"/>
</dbReference>
<dbReference type="EC" id="2.3.1.31" evidence="1"/>
<keyword evidence="1" id="KW-0808">Transferase</keyword>
<dbReference type="InterPro" id="IPR008220">
    <property type="entry name" value="HAT_MetX-like"/>
</dbReference>
<feature type="non-terminal residue" evidence="1">
    <location>
        <position position="1"/>
    </location>
</feature>
<sequence>DFFGYFEVENYLRYNGYKFARNFDANSFLYIIKAMDIFDISYGYGSFEEAVGKIRCKTLFITFTSDFLFPNYQTEEIVDILSTLEREVTWENIESDYGHDAFLLEFDAQSDLIRNFLRNL</sequence>
<reference evidence="1 2" key="1">
    <citation type="journal article" date="2018" name="Nat. Biotechnol.">
        <title>A standardized bacterial taxonomy based on genome phylogeny substantially revises the tree of life.</title>
        <authorList>
            <person name="Parks D.H."/>
            <person name="Chuvochina M."/>
            <person name="Waite D.W."/>
            <person name="Rinke C."/>
            <person name="Skarshewski A."/>
            <person name="Chaumeil P.A."/>
            <person name="Hugenholtz P."/>
        </authorList>
    </citation>
    <scope>NUCLEOTIDE SEQUENCE [LARGE SCALE GENOMIC DNA]</scope>
    <source>
        <strain evidence="1">UBA8672</strain>
    </source>
</reference>
<evidence type="ECO:0000313" key="2">
    <source>
        <dbReference type="Proteomes" id="UP000262325"/>
    </source>
</evidence>
<comment type="caution">
    <text evidence="1">The sequence shown here is derived from an EMBL/GenBank/DDBJ whole genome shotgun (WGS) entry which is preliminary data.</text>
</comment>
<evidence type="ECO:0000313" key="1">
    <source>
        <dbReference type="EMBL" id="HCW93845.1"/>
    </source>
</evidence>
<dbReference type="InterPro" id="IPR029058">
    <property type="entry name" value="AB_hydrolase_fold"/>
</dbReference>